<organism evidence="1">
    <name type="scientific">Leptospira borgpetersenii serovar Ballum</name>
    <dbReference type="NCBI Taxonomy" id="280505"/>
    <lineage>
        <taxon>Bacteria</taxon>
        <taxon>Pseudomonadati</taxon>
        <taxon>Spirochaetota</taxon>
        <taxon>Spirochaetia</taxon>
        <taxon>Leptospirales</taxon>
        <taxon>Leptospiraceae</taxon>
        <taxon>Leptospira</taxon>
    </lineage>
</organism>
<protein>
    <submittedName>
        <fullName evidence="1">Uncharacterized protein</fullName>
    </submittedName>
</protein>
<dbReference type="Proteomes" id="UP000058857">
    <property type="component" value="Chromosome 1"/>
</dbReference>
<evidence type="ECO:0000313" key="1">
    <source>
        <dbReference type="EMBL" id="ALO26858.1"/>
    </source>
</evidence>
<evidence type="ECO:0000313" key="2">
    <source>
        <dbReference type="Proteomes" id="UP000058857"/>
    </source>
</evidence>
<accession>A0A0S2IT73</accession>
<reference evidence="1 2" key="1">
    <citation type="journal article" date="2015" name="PLoS Negl. Trop. Dis.">
        <title>Distribution of Plasmids in Distinct Leptospira Pathogenic Species.</title>
        <authorList>
            <person name="Wang Y."/>
            <person name="Zhuang X."/>
            <person name="Zhong Y."/>
            <person name="Zhang C."/>
            <person name="Zhang Y."/>
            <person name="Zeng L."/>
            <person name="Zhu Y."/>
            <person name="He P."/>
            <person name="Dong K."/>
            <person name="Pal U."/>
            <person name="Guo X."/>
            <person name="Qin J."/>
        </authorList>
    </citation>
    <scope>NUCLEOTIDE SEQUENCE [LARGE SCALE GENOMIC DNA]</scope>
    <source>
        <strain evidence="1 2">56604</strain>
    </source>
</reference>
<dbReference type="EMBL" id="CP012029">
    <property type="protein sequence ID" value="ALO26858.1"/>
    <property type="molecule type" value="Genomic_DNA"/>
</dbReference>
<proteinExistence type="predicted"/>
<dbReference type="AlphaFoldDB" id="A0A0S2IT73"/>
<gene>
    <name evidence="1" type="ORF">LBBP_02633</name>
</gene>
<sequence length="37" mass="4322">MMSRFRESIDLRLSDQSVQSFEFIAEFVLTGKNRILG</sequence>
<name>A0A0S2IT73_LEPBO</name>